<dbReference type="STRING" id="945553.A0A0D2P6J9"/>
<organism evidence="1 2">
    <name type="scientific">Hypholoma sublateritium (strain FD-334 SS-4)</name>
    <dbReference type="NCBI Taxonomy" id="945553"/>
    <lineage>
        <taxon>Eukaryota</taxon>
        <taxon>Fungi</taxon>
        <taxon>Dikarya</taxon>
        <taxon>Basidiomycota</taxon>
        <taxon>Agaricomycotina</taxon>
        <taxon>Agaricomycetes</taxon>
        <taxon>Agaricomycetidae</taxon>
        <taxon>Agaricales</taxon>
        <taxon>Agaricineae</taxon>
        <taxon>Strophariaceae</taxon>
        <taxon>Hypholoma</taxon>
    </lineage>
</organism>
<dbReference type="OMA" id="INRREYF"/>
<evidence type="ECO:0000313" key="2">
    <source>
        <dbReference type="Proteomes" id="UP000054270"/>
    </source>
</evidence>
<keyword evidence="2" id="KW-1185">Reference proteome</keyword>
<gene>
    <name evidence="1" type="ORF">HYPSUDRAFT_116472</name>
</gene>
<accession>A0A0D2P6J9</accession>
<evidence type="ECO:0000313" key="1">
    <source>
        <dbReference type="EMBL" id="KJA26564.1"/>
    </source>
</evidence>
<protein>
    <recommendedName>
        <fullName evidence="3">GAG-pre-integrase domain-containing protein</fullName>
    </recommendedName>
</protein>
<dbReference type="Proteomes" id="UP000054270">
    <property type="component" value="Unassembled WGS sequence"/>
</dbReference>
<proteinExistence type="predicted"/>
<reference evidence="2" key="1">
    <citation type="submission" date="2014-04" db="EMBL/GenBank/DDBJ databases">
        <title>Evolutionary Origins and Diversification of the Mycorrhizal Mutualists.</title>
        <authorList>
            <consortium name="DOE Joint Genome Institute"/>
            <consortium name="Mycorrhizal Genomics Consortium"/>
            <person name="Kohler A."/>
            <person name="Kuo A."/>
            <person name="Nagy L.G."/>
            <person name="Floudas D."/>
            <person name="Copeland A."/>
            <person name="Barry K.W."/>
            <person name="Cichocki N."/>
            <person name="Veneault-Fourrey C."/>
            <person name="LaButti K."/>
            <person name="Lindquist E.A."/>
            <person name="Lipzen A."/>
            <person name="Lundell T."/>
            <person name="Morin E."/>
            <person name="Murat C."/>
            <person name="Riley R."/>
            <person name="Ohm R."/>
            <person name="Sun H."/>
            <person name="Tunlid A."/>
            <person name="Henrissat B."/>
            <person name="Grigoriev I.V."/>
            <person name="Hibbett D.S."/>
            <person name="Martin F."/>
        </authorList>
    </citation>
    <scope>NUCLEOTIDE SEQUENCE [LARGE SCALE GENOMIC DNA]</scope>
    <source>
        <strain evidence="2">FD-334 SS-4</strain>
    </source>
</reference>
<sequence length="88" mass="9817">LGHVGHEAARRLVEKGLVTGVELDESSKPTFCASCDWGKGHRKAIQRVREGERASVVGEEIHSDLWGPASVETINRREYFVSFTDDYS</sequence>
<dbReference type="PANTHER" id="PTHR42648">
    <property type="entry name" value="TRANSPOSASE, PUTATIVE-RELATED"/>
    <property type="match status" value="1"/>
</dbReference>
<dbReference type="AlphaFoldDB" id="A0A0D2P6J9"/>
<dbReference type="InterPro" id="IPR039537">
    <property type="entry name" value="Retrotran_Ty1/copia-like"/>
</dbReference>
<dbReference type="PANTHER" id="PTHR42648:SF28">
    <property type="entry name" value="TRANSPOSON-ENCODED PROTEIN WITH RIBONUCLEASE H-LIKE AND RETROVIRUS ZINC FINGER-LIKE DOMAINS"/>
    <property type="match status" value="1"/>
</dbReference>
<feature type="non-terminal residue" evidence="1">
    <location>
        <position position="88"/>
    </location>
</feature>
<evidence type="ECO:0008006" key="3">
    <source>
        <dbReference type="Google" id="ProtNLM"/>
    </source>
</evidence>
<feature type="non-terminal residue" evidence="1">
    <location>
        <position position="1"/>
    </location>
</feature>
<dbReference type="OrthoDB" id="7691805at2759"/>
<dbReference type="EMBL" id="KN817527">
    <property type="protein sequence ID" value="KJA26564.1"/>
    <property type="molecule type" value="Genomic_DNA"/>
</dbReference>
<name>A0A0D2P6J9_HYPSF</name>